<dbReference type="KEGG" id="kbi:30212643"/>
<feature type="compositionally biased region" description="Pro residues" evidence="1">
    <location>
        <begin position="395"/>
        <end position="406"/>
    </location>
</feature>
<feature type="compositionally biased region" description="Polar residues" evidence="1">
    <location>
        <begin position="432"/>
        <end position="441"/>
    </location>
</feature>
<feature type="compositionally biased region" description="Polar residues" evidence="1">
    <location>
        <begin position="617"/>
        <end position="635"/>
    </location>
</feature>
<organism evidence="2 3">
    <name type="scientific">Kwoniella bestiolae CBS 10118</name>
    <dbReference type="NCBI Taxonomy" id="1296100"/>
    <lineage>
        <taxon>Eukaryota</taxon>
        <taxon>Fungi</taxon>
        <taxon>Dikarya</taxon>
        <taxon>Basidiomycota</taxon>
        <taxon>Agaricomycotina</taxon>
        <taxon>Tremellomycetes</taxon>
        <taxon>Tremellales</taxon>
        <taxon>Cryptococcaceae</taxon>
        <taxon>Kwoniella</taxon>
    </lineage>
</organism>
<evidence type="ECO:0000256" key="1">
    <source>
        <dbReference type="SAM" id="MobiDB-lite"/>
    </source>
</evidence>
<accession>A0AAJ8MCL1</accession>
<dbReference type="AlphaFoldDB" id="A0AAJ8MCL1"/>
<gene>
    <name evidence="2" type="ORF">I302_109099</name>
</gene>
<feature type="region of interest" description="Disordered" evidence="1">
    <location>
        <begin position="1"/>
        <end position="84"/>
    </location>
</feature>
<feature type="compositionally biased region" description="Acidic residues" evidence="1">
    <location>
        <begin position="488"/>
        <end position="497"/>
    </location>
</feature>
<keyword evidence="3" id="KW-1185">Reference proteome</keyword>
<feature type="compositionally biased region" description="Polar residues" evidence="1">
    <location>
        <begin position="580"/>
        <end position="590"/>
    </location>
</feature>
<dbReference type="RefSeq" id="XP_065726869.1">
    <property type="nucleotide sequence ID" value="XM_065870797.1"/>
</dbReference>
<dbReference type="EMBL" id="CP144548">
    <property type="protein sequence ID" value="WVW87043.1"/>
    <property type="molecule type" value="Genomic_DNA"/>
</dbReference>
<feature type="compositionally biased region" description="Low complexity" evidence="1">
    <location>
        <begin position="382"/>
        <end position="394"/>
    </location>
</feature>
<name>A0AAJ8MCL1_9TREE</name>
<evidence type="ECO:0000313" key="3">
    <source>
        <dbReference type="Proteomes" id="UP000092730"/>
    </source>
</evidence>
<feature type="compositionally biased region" description="Polar residues" evidence="1">
    <location>
        <begin position="469"/>
        <end position="481"/>
    </location>
</feature>
<feature type="compositionally biased region" description="Basic and acidic residues" evidence="1">
    <location>
        <begin position="304"/>
        <end position="330"/>
    </location>
</feature>
<feature type="region of interest" description="Disordered" evidence="1">
    <location>
        <begin position="365"/>
        <end position="513"/>
    </location>
</feature>
<feature type="compositionally biased region" description="Acidic residues" evidence="1">
    <location>
        <begin position="41"/>
        <end position="51"/>
    </location>
</feature>
<evidence type="ECO:0008006" key="4">
    <source>
        <dbReference type="Google" id="ProtNLM"/>
    </source>
</evidence>
<dbReference type="Proteomes" id="UP000092730">
    <property type="component" value="Chromosome 8"/>
</dbReference>
<reference evidence="2" key="2">
    <citation type="submission" date="2024-02" db="EMBL/GenBank/DDBJ databases">
        <title>Comparative genomics of Cryptococcus and Kwoniella reveals pathogenesis evolution and contrasting modes of karyotype evolution via chromosome fusion or intercentromeric recombination.</title>
        <authorList>
            <person name="Coelho M.A."/>
            <person name="David-Palma M."/>
            <person name="Shea T."/>
            <person name="Bowers K."/>
            <person name="McGinley-Smith S."/>
            <person name="Mohammad A.W."/>
            <person name="Gnirke A."/>
            <person name="Yurkov A.M."/>
            <person name="Nowrousian M."/>
            <person name="Sun S."/>
            <person name="Cuomo C.A."/>
            <person name="Heitman J."/>
        </authorList>
    </citation>
    <scope>NUCLEOTIDE SEQUENCE</scope>
    <source>
        <strain evidence="2">CBS 10118</strain>
    </source>
</reference>
<protein>
    <recommendedName>
        <fullName evidence="4">Something about silencing protein 4 domain-containing protein</fullName>
    </recommendedName>
</protein>
<dbReference type="GeneID" id="30212643"/>
<proteinExistence type="predicted"/>
<evidence type="ECO:0000313" key="2">
    <source>
        <dbReference type="EMBL" id="WVW87043.1"/>
    </source>
</evidence>
<feature type="region of interest" description="Disordered" evidence="1">
    <location>
        <begin position="296"/>
        <end position="330"/>
    </location>
</feature>
<feature type="region of interest" description="Disordered" evidence="1">
    <location>
        <begin position="577"/>
        <end position="605"/>
    </location>
</feature>
<sequence length="769" mass="84621">MSPIKRVQPRRSLPNLSTSTTTSSANSRIRPIRGRGQENGSDADTDVEVGNENEAGPSHSNSTGSVVGHGHTTQKDVKGKGKVTERRVLPARIRRSAGGGEGMREVEEMIIDWLERWAEPSTIPPSTLPIHLTSLPLSHVHPPPTPSTTNQQDLNVPRITLTPSRRKSVVDGEGEGRLGQEEKIEVPEWVMVKAGEDDREEAREEMVFVGKGRGVTSPVKRLRRGGIGEELEEDTSDSYYIALHRKYEVFEKRQRIREKEKLQFERYKMKSRLDLLKNIPKLNWVLIVNTILQRYTTGPSGTDGEARDTKVEEDNEKQAVAEQQKDGVDKWAKGKAKIKEKGEEWLKVQLIREGEALMKRFQELLPPEQKKSRSSIPTPQHPSSRLSTPSRTSPSPSPSLTPPPIVLPARVAALRDPPSISVSNKRKRRATLPSTSTTNASVADEETPSKVERRSNRVVRTYSKRSRSDSQTTGVDGTSPGTAVLIDSSEEEEEPDSSLEVIKPSSTKTRRINPAETHTQIIPTPDGTPLAGLSKAKAMPSSRMVNHTHIQQSIKSFFKPPVPTQPIQPLLNARPLAPKATQSTSTSTLPKTPIPPSTNGSLTNRLGPIANHITTTQSATSKMPSSIPIQTQKPPSHSSSNVNGSSRLPCLIEAASRRELSISTNPNGTDGHAVRRISMSGSRHSKGSDGNGMDLNPFGVALPGRVEWKSEFTISDEEDFWPIIANRRKKINGSNVPHVPPRLTQNQNDNVLTPEEVEELEGVEEAVVL</sequence>
<feature type="compositionally biased region" description="Basic and acidic residues" evidence="1">
    <location>
        <begin position="73"/>
        <end position="84"/>
    </location>
</feature>
<feature type="compositionally biased region" description="Low complexity" evidence="1">
    <location>
        <begin position="636"/>
        <end position="645"/>
    </location>
</feature>
<reference evidence="2" key="1">
    <citation type="submission" date="2013-07" db="EMBL/GenBank/DDBJ databases">
        <authorList>
            <consortium name="The Broad Institute Genome Sequencing Platform"/>
            <person name="Cuomo C."/>
            <person name="Litvintseva A."/>
            <person name="Chen Y."/>
            <person name="Heitman J."/>
            <person name="Sun S."/>
            <person name="Springer D."/>
            <person name="Dromer F."/>
            <person name="Young S.K."/>
            <person name="Zeng Q."/>
            <person name="Gargeya S."/>
            <person name="Fitzgerald M."/>
            <person name="Abouelleil A."/>
            <person name="Alvarado L."/>
            <person name="Berlin A.M."/>
            <person name="Chapman S.B."/>
            <person name="Dewar J."/>
            <person name="Goldberg J."/>
            <person name="Griggs A."/>
            <person name="Gujja S."/>
            <person name="Hansen M."/>
            <person name="Howarth C."/>
            <person name="Imamovic A."/>
            <person name="Larimer J."/>
            <person name="McCowan C."/>
            <person name="Murphy C."/>
            <person name="Pearson M."/>
            <person name="Priest M."/>
            <person name="Roberts A."/>
            <person name="Saif S."/>
            <person name="Shea T."/>
            <person name="Sykes S."/>
            <person name="Wortman J."/>
            <person name="Nusbaum C."/>
            <person name="Birren B."/>
        </authorList>
    </citation>
    <scope>NUCLEOTIDE SEQUENCE</scope>
    <source>
        <strain evidence="2">CBS 10118</strain>
    </source>
</reference>
<feature type="region of interest" description="Disordered" evidence="1">
    <location>
        <begin position="617"/>
        <end position="645"/>
    </location>
</feature>